<keyword evidence="1" id="KW-0812">Transmembrane</keyword>
<name>A0A388SFA2_9BURK</name>
<gene>
    <name evidence="2" type="ORF">MESMUL_22190</name>
</gene>
<keyword evidence="1" id="KW-0472">Membrane</keyword>
<dbReference type="RefSeq" id="WP_116271052.1">
    <property type="nucleotide sequence ID" value="NZ_BGZJ01000002.1"/>
</dbReference>
<proteinExistence type="predicted"/>
<protein>
    <submittedName>
        <fullName evidence="2">Uncharacterized protein</fullName>
    </submittedName>
</protein>
<keyword evidence="3" id="KW-1185">Reference proteome</keyword>
<organism evidence="2 3">
    <name type="scientific">Mesosutterella multiformis</name>
    <dbReference type="NCBI Taxonomy" id="2259133"/>
    <lineage>
        <taxon>Bacteria</taxon>
        <taxon>Pseudomonadati</taxon>
        <taxon>Pseudomonadota</taxon>
        <taxon>Betaproteobacteria</taxon>
        <taxon>Burkholderiales</taxon>
        <taxon>Sutterellaceae</taxon>
        <taxon>Mesosutterella</taxon>
    </lineage>
</organism>
<sequence>MNDIKLKFVFLSILAFVAVIFILAVLVPSDLRNGYFYAAAFLTALSVAYLFIISTCPGKKGMDSALAGLGIGIFFGGLLAAVALLSLVFSLCGFLKLSLATDALWVLGLGCHFVFSNVTMKQVSKLAEETNAFPWNKQVASELRTIQAKAKDDEDKKILERLIDAAAFSNPKQYPASESLEKQIVAAVGELESSLGDAKALNDKAQALFRLFNQRNILVKNEFNKG</sequence>
<feature type="transmembrane region" description="Helical" evidence="1">
    <location>
        <begin position="97"/>
        <end position="115"/>
    </location>
</feature>
<evidence type="ECO:0000256" key="1">
    <source>
        <dbReference type="SAM" id="Phobius"/>
    </source>
</evidence>
<comment type="caution">
    <text evidence="2">The sequence shown here is derived from an EMBL/GenBank/DDBJ whole genome shotgun (WGS) entry which is preliminary data.</text>
</comment>
<feature type="transmembrane region" description="Helical" evidence="1">
    <location>
        <begin position="7"/>
        <end position="28"/>
    </location>
</feature>
<feature type="transmembrane region" description="Helical" evidence="1">
    <location>
        <begin position="34"/>
        <end position="53"/>
    </location>
</feature>
<reference evidence="2 3" key="1">
    <citation type="journal article" date="2018" name="Int. J. Syst. Evol. Microbiol.">
        <title>Mesosutterella multiformis gen. nov., sp. nov., a member of the family Sutterellaceae and Sutterella megalosphaeroides sp. nov., isolated from human faeces.</title>
        <authorList>
            <person name="Sakamoto M."/>
            <person name="Ikeyama N."/>
            <person name="Kunihiro T."/>
            <person name="Iino T."/>
            <person name="Yuki M."/>
            <person name="Ohkuma M."/>
        </authorList>
    </citation>
    <scope>NUCLEOTIDE SEQUENCE [LARGE SCALE GENOMIC DNA]</scope>
    <source>
        <strain evidence="2 3">4NBBH2</strain>
    </source>
</reference>
<evidence type="ECO:0000313" key="3">
    <source>
        <dbReference type="Proteomes" id="UP000266091"/>
    </source>
</evidence>
<dbReference type="Proteomes" id="UP000266091">
    <property type="component" value="Unassembled WGS sequence"/>
</dbReference>
<dbReference type="AlphaFoldDB" id="A0A388SFA2"/>
<dbReference type="EMBL" id="BGZJ01000002">
    <property type="protein sequence ID" value="GBO94865.1"/>
    <property type="molecule type" value="Genomic_DNA"/>
</dbReference>
<accession>A0A388SFA2</accession>
<evidence type="ECO:0000313" key="2">
    <source>
        <dbReference type="EMBL" id="GBO94865.1"/>
    </source>
</evidence>
<keyword evidence="1" id="KW-1133">Transmembrane helix</keyword>
<feature type="transmembrane region" description="Helical" evidence="1">
    <location>
        <begin position="65"/>
        <end position="91"/>
    </location>
</feature>
<dbReference type="OrthoDB" id="9888044at2"/>